<dbReference type="EMBL" id="JASXSZ010000001">
    <property type="protein sequence ID" value="MDL9978465.1"/>
    <property type="molecule type" value="Genomic_DNA"/>
</dbReference>
<evidence type="ECO:0000313" key="3">
    <source>
        <dbReference type="EMBL" id="MDL9978465.1"/>
    </source>
</evidence>
<proteinExistence type="predicted"/>
<dbReference type="Gene3D" id="2.60.120.600">
    <property type="entry name" value="Domain of unknown function DUF1214, C-terminal domain"/>
    <property type="match status" value="1"/>
</dbReference>
<protein>
    <submittedName>
        <fullName evidence="3">DUF1254 domain-containing protein</fullName>
    </submittedName>
</protein>
<dbReference type="InterPro" id="IPR037049">
    <property type="entry name" value="DUF1214_C_sf"/>
</dbReference>
<organism evidence="3 4">
    <name type="scientific">Microbacterium candidum</name>
    <dbReference type="NCBI Taxonomy" id="3041922"/>
    <lineage>
        <taxon>Bacteria</taxon>
        <taxon>Bacillati</taxon>
        <taxon>Actinomycetota</taxon>
        <taxon>Actinomycetes</taxon>
        <taxon>Micrococcales</taxon>
        <taxon>Microbacteriaceae</taxon>
        <taxon>Microbacterium</taxon>
    </lineage>
</organism>
<dbReference type="PANTHER" id="PTHR36509:SF3">
    <property type="entry name" value="SIGNAL PEPTIDE PROTEIN"/>
    <property type="match status" value="1"/>
</dbReference>
<accession>A0ABT7MVL5</accession>
<gene>
    <name evidence="3" type="ORF">QSV35_03895</name>
</gene>
<dbReference type="InterPro" id="IPR010621">
    <property type="entry name" value="DUF1214"/>
</dbReference>
<dbReference type="SUPFAM" id="SSF160935">
    <property type="entry name" value="VPA0735-like"/>
    <property type="match status" value="1"/>
</dbReference>
<feature type="domain" description="DUF1254" evidence="2">
    <location>
        <begin position="102"/>
        <end position="194"/>
    </location>
</feature>
<dbReference type="Pfam" id="PF06863">
    <property type="entry name" value="DUF1254"/>
    <property type="match status" value="1"/>
</dbReference>
<dbReference type="RefSeq" id="WP_286286901.1">
    <property type="nucleotide sequence ID" value="NZ_JASXSZ010000001.1"/>
</dbReference>
<reference evidence="3 4" key="1">
    <citation type="submission" date="2023-06" db="EMBL/GenBank/DDBJ databases">
        <title>Microbacterium sp. nov., isolated from a waste landfill.</title>
        <authorList>
            <person name="Wen W."/>
        </authorList>
    </citation>
    <scope>NUCLEOTIDE SEQUENCE [LARGE SCALE GENOMIC DNA]</scope>
    <source>
        <strain evidence="3 4">ASV49</strain>
    </source>
</reference>
<comment type="caution">
    <text evidence="3">The sequence shown here is derived from an EMBL/GenBank/DDBJ whole genome shotgun (WGS) entry which is preliminary data.</text>
</comment>
<evidence type="ECO:0000259" key="1">
    <source>
        <dbReference type="Pfam" id="PF06742"/>
    </source>
</evidence>
<dbReference type="Gene3D" id="2.60.40.1610">
    <property type="entry name" value="Domain of unknown function DUF1254"/>
    <property type="match status" value="1"/>
</dbReference>
<name>A0ABT7MVL5_9MICO</name>
<keyword evidence="4" id="KW-1185">Reference proteome</keyword>
<evidence type="ECO:0000313" key="4">
    <source>
        <dbReference type="Proteomes" id="UP001235064"/>
    </source>
</evidence>
<dbReference type="InterPro" id="IPR037050">
    <property type="entry name" value="DUF1254_sf"/>
</dbReference>
<dbReference type="Pfam" id="PF06742">
    <property type="entry name" value="DUF1214"/>
    <property type="match status" value="1"/>
</dbReference>
<dbReference type="InterPro" id="IPR010679">
    <property type="entry name" value="DUF1254"/>
</dbReference>
<dbReference type="Gene3D" id="1.10.3360.10">
    <property type="entry name" value="VPA0735-like domain"/>
    <property type="match status" value="1"/>
</dbReference>
<feature type="domain" description="DUF1214" evidence="1">
    <location>
        <begin position="358"/>
        <end position="463"/>
    </location>
</feature>
<evidence type="ECO:0000259" key="2">
    <source>
        <dbReference type="Pfam" id="PF06863"/>
    </source>
</evidence>
<dbReference type="PANTHER" id="PTHR36509">
    <property type="entry name" value="BLL3101 PROTEIN"/>
    <property type="match status" value="1"/>
</dbReference>
<dbReference type="Proteomes" id="UP001235064">
    <property type="component" value="Unassembled WGS sequence"/>
</dbReference>
<sequence>MAIEGTPGAGLTTEQLAAEVTHLSTPDLLKTPFGDLEFFDGVPKAASVQTIFDALDLLRGIDAFLTAVPGASLVAMRRGLRTVGIDSPEKIGYTDPRGNSGGLFLTPNTETTYGTAVLDLNAWGPTVIESPPESMCVIDDFWFRYVTDMGIPGPDKGAGGKYLFLPPGYDGERPDGYYTFESPTYSNWVVLRALGGVPAMKQTRIYPLSEADAPRENTFINIADVLQNTVHANDFSFFEEIAQLIEEEPVSALDPERAGTLAAIGLEHGKPFAPDDRLRAILDDAARIGAAISRALVYKPRDPDAFFWEGVSWKNAFVGGSYEFLRNGARNLDARTQFHYFATVITPAMAHAIPGAGSAYAYTAEDADGHVLDGSETYSLRVPANPPAKNFWSVDLYDTQTRSLLQSTMYPALSSLSGTIQAEEDGSSVLWFSPTAPAGKESNWIPTIPGKSWFPMLRLYGPLEPWFDGSWRIPEIQKQS</sequence>